<dbReference type="InterPro" id="IPR000962">
    <property type="entry name" value="Znf_DskA_TraR"/>
</dbReference>
<dbReference type="STRING" id="1090615.SAMN04515671_3173"/>
<dbReference type="Pfam" id="PF01258">
    <property type="entry name" value="zf-dskA_traR"/>
    <property type="match status" value="1"/>
</dbReference>
<dbReference type="Gene3D" id="1.20.120.910">
    <property type="entry name" value="DksA, coiled-coil domain"/>
    <property type="match status" value="1"/>
</dbReference>
<dbReference type="GO" id="GO:0008270">
    <property type="term" value="F:zinc ion binding"/>
    <property type="evidence" value="ECO:0007669"/>
    <property type="project" value="UniProtKB-KW"/>
</dbReference>
<evidence type="ECO:0000313" key="8">
    <source>
        <dbReference type="Proteomes" id="UP000198741"/>
    </source>
</evidence>
<keyword evidence="5" id="KW-0175">Coiled coil</keyword>
<feature type="coiled-coil region" evidence="5">
    <location>
        <begin position="14"/>
        <end position="82"/>
    </location>
</feature>
<dbReference type="EMBL" id="LT629710">
    <property type="protein sequence ID" value="SDP18678.1"/>
    <property type="molecule type" value="Genomic_DNA"/>
</dbReference>
<dbReference type="RefSeq" id="WP_090477399.1">
    <property type="nucleotide sequence ID" value="NZ_LT629710.1"/>
</dbReference>
<keyword evidence="3" id="KW-0862">Zinc</keyword>
<evidence type="ECO:0000256" key="4">
    <source>
        <dbReference type="PROSITE-ProRule" id="PRU00510"/>
    </source>
</evidence>
<feature type="zinc finger region" description="dksA C4-type" evidence="4">
    <location>
        <begin position="94"/>
        <end position="118"/>
    </location>
</feature>
<evidence type="ECO:0000256" key="2">
    <source>
        <dbReference type="ARBA" id="ARBA00022771"/>
    </source>
</evidence>
<dbReference type="OrthoDB" id="1121111at2"/>
<protein>
    <submittedName>
        <fullName evidence="7">RNA polymerase-binding transcription factor DksA</fullName>
    </submittedName>
</protein>
<keyword evidence="8" id="KW-1185">Reference proteome</keyword>
<evidence type="ECO:0000256" key="5">
    <source>
        <dbReference type="SAM" id="Coils"/>
    </source>
</evidence>
<dbReference type="Proteomes" id="UP000198741">
    <property type="component" value="Chromosome I"/>
</dbReference>
<proteinExistence type="predicted"/>
<keyword evidence="1" id="KW-0479">Metal-binding</keyword>
<dbReference type="SUPFAM" id="SSF57716">
    <property type="entry name" value="Glucocorticoid receptor-like (DNA-binding domain)"/>
    <property type="match status" value="1"/>
</dbReference>
<feature type="domain" description="Zinc finger DksA/TraR C4-type" evidence="6">
    <location>
        <begin position="89"/>
        <end position="122"/>
    </location>
</feature>
<dbReference type="AlphaFoldDB" id="A0A1H0QPT2"/>
<evidence type="ECO:0000256" key="1">
    <source>
        <dbReference type="ARBA" id="ARBA00022723"/>
    </source>
</evidence>
<name>A0A1H0QPT2_9ACTN</name>
<evidence type="ECO:0000259" key="6">
    <source>
        <dbReference type="Pfam" id="PF01258"/>
    </source>
</evidence>
<dbReference type="PROSITE" id="PS51128">
    <property type="entry name" value="ZF_DKSA_2"/>
    <property type="match status" value="1"/>
</dbReference>
<accession>A0A1H0QPT2</accession>
<sequence>MTDHGEAGGQTHWRNRLRSTVEALTGELARLESELLSTRAVRANGGDDDEHDPDGIPLSSVLQTLEGQKARALTEIRVAEDALNDLQHGRYGVCRVCSMPIPASRLEIRPATTTCVSCAARAR</sequence>
<dbReference type="PANTHER" id="PTHR33823">
    <property type="entry name" value="RNA POLYMERASE-BINDING TRANSCRIPTION FACTOR DKSA-RELATED"/>
    <property type="match status" value="1"/>
</dbReference>
<evidence type="ECO:0000256" key="3">
    <source>
        <dbReference type="ARBA" id="ARBA00022833"/>
    </source>
</evidence>
<reference evidence="7 8" key="1">
    <citation type="submission" date="2016-10" db="EMBL/GenBank/DDBJ databases">
        <authorList>
            <person name="de Groot N.N."/>
        </authorList>
    </citation>
    <scope>NUCLEOTIDE SEQUENCE [LARGE SCALE GENOMIC DNA]</scope>
    <source>
        <strain evidence="8">P4-7,KCTC 19426,CECT 7604</strain>
    </source>
</reference>
<gene>
    <name evidence="7" type="ORF">SAMN04515671_3173</name>
</gene>
<keyword evidence="2" id="KW-0863">Zinc-finger</keyword>
<evidence type="ECO:0000313" key="7">
    <source>
        <dbReference type="EMBL" id="SDP18678.1"/>
    </source>
</evidence>
<organism evidence="7 8">
    <name type="scientific">Nakamurella panacisegetis</name>
    <dbReference type="NCBI Taxonomy" id="1090615"/>
    <lineage>
        <taxon>Bacteria</taxon>
        <taxon>Bacillati</taxon>
        <taxon>Actinomycetota</taxon>
        <taxon>Actinomycetes</taxon>
        <taxon>Nakamurellales</taxon>
        <taxon>Nakamurellaceae</taxon>
        <taxon>Nakamurella</taxon>
    </lineage>
</organism>